<dbReference type="Proteomes" id="UP001157502">
    <property type="component" value="Chromosome 19"/>
</dbReference>
<organism evidence="1 2">
    <name type="scientific">Dallia pectoralis</name>
    <name type="common">Alaska blackfish</name>
    <dbReference type="NCBI Taxonomy" id="75939"/>
    <lineage>
        <taxon>Eukaryota</taxon>
        <taxon>Metazoa</taxon>
        <taxon>Chordata</taxon>
        <taxon>Craniata</taxon>
        <taxon>Vertebrata</taxon>
        <taxon>Euteleostomi</taxon>
        <taxon>Actinopterygii</taxon>
        <taxon>Neopterygii</taxon>
        <taxon>Teleostei</taxon>
        <taxon>Protacanthopterygii</taxon>
        <taxon>Esociformes</taxon>
        <taxon>Umbridae</taxon>
        <taxon>Dallia</taxon>
    </lineage>
</organism>
<evidence type="ECO:0000313" key="2">
    <source>
        <dbReference type="Proteomes" id="UP001157502"/>
    </source>
</evidence>
<name>A0ACC2G180_DALPE</name>
<comment type="caution">
    <text evidence="1">The sequence shown here is derived from an EMBL/GenBank/DDBJ whole genome shotgun (WGS) entry which is preliminary data.</text>
</comment>
<gene>
    <name evidence="1" type="ORF">DPEC_G00227290</name>
</gene>
<reference evidence="1" key="1">
    <citation type="submission" date="2021-05" db="EMBL/GenBank/DDBJ databases">
        <authorList>
            <person name="Pan Q."/>
            <person name="Jouanno E."/>
            <person name="Zahm M."/>
            <person name="Klopp C."/>
            <person name="Cabau C."/>
            <person name="Louis A."/>
            <person name="Berthelot C."/>
            <person name="Parey E."/>
            <person name="Roest Crollius H."/>
            <person name="Montfort J."/>
            <person name="Robinson-Rechavi M."/>
            <person name="Bouchez O."/>
            <person name="Lampietro C."/>
            <person name="Lopez Roques C."/>
            <person name="Donnadieu C."/>
            <person name="Postlethwait J."/>
            <person name="Bobe J."/>
            <person name="Dillon D."/>
            <person name="Chandos A."/>
            <person name="von Hippel F."/>
            <person name="Guiguen Y."/>
        </authorList>
    </citation>
    <scope>NUCLEOTIDE SEQUENCE</scope>
    <source>
        <strain evidence="1">YG-Jan2019</strain>
    </source>
</reference>
<dbReference type="EMBL" id="CM055746">
    <property type="protein sequence ID" value="KAJ7997275.1"/>
    <property type="molecule type" value="Genomic_DNA"/>
</dbReference>
<protein>
    <submittedName>
        <fullName evidence="1">Uncharacterized protein</fullName>
    </submittedName>
</protein>
<evidence type="ECO:0000313" key="1">
    <source>
        <dbReference type="EMBL" id="KAJ7997275.1"/>
    </source>
</evidence>
<sequence length="99" mass="10529">MMSAALWTLGFRFLPLLHPNMCPTVCVPCPPLPSAGSPVTPPQFPPPQFPSVLTEERSPCDAVPLSLRLFQTPADDARTPSAPSTLRGGRVKAGGHNAR</sequence>
<accession>A0ACC2G180</accession>
<proteinExistence type="predicted"/>
<keyword evidence="2" id="KW-1185">Reference proteome</keyword>